<sequence>MKRVRVVVLGYRELSGLWIMEAHAQTALALGFYRSYGRPCTMCLCSSTKTPRFATWG</sequence>
<gene>
    <name evidence="1" type="ORF">HMPREF9997_01770</name>
</gene>
<protein>
    <submittedName>
        <fullName evidence="1">Uncharacterized protein</fullName>
    </submittedName>
</protein>
<accession>L1ME58</accession>
<dbReference type="HOGENOM" id="CLU_2988947_0_0_11"/>
<dbReference type="Proteomes" id="UP000010445">
    <property type="component" value="Unassembled WGS sequence"/>
</dbReference>
<dbReference type="EMBL" id="AMEM01000023">
    <property type="protein sequence ID" value="EKX89527.1"/>
    <property type="molecule type" value="Genomic_DNA"/>
</dbReference>
<evidence type="ECO:0000313" key="1">
    <source>
        <dbReference type="EMBL" id="EKX89527.1"/>
    </source>
</evidence>
<proteinExistence type="predicted"/>
<organism evidence="1 2">
    <name type="scientific">Corynebacterium durum F0235</name>
    <dbReference type="NCBI Taxonomy" id="1035195"/>
    <lineage>
        <taxon>Bacteria</taxon>
        <taxon>Bacillati</taxon>
        <taxon>Actinomycetota</taxon>
        <taxon>Actinomycetes</taxon>
        <taxon>Mycobacteriales</taxon>
        <taxon>Corynebacteriaceae</taxon>
        <taxon>Corynebacterium</taxon>
    </lineage>
</organism>
<dbReference type="AlphaFoldDB" id="L1ME58"/>
<evidence type="ECO:0000313" key="2">
    <source>
        <dbReference type="Proteomes" id="UP000010445"/>
    </source>
</evidence>
<keyword evidence="2" id="KW-1185">Reference proteome</keyword>
<name>L1ME58_9CORY</name>
<dbReference type="STRING" id="1035195.HMPREF9997_01770"/>
<comment type="caution">
    <text evidence="1">The sequence shown here is derived from an EMBL/GenBank/DDBJ whole genome shotgun (WGS) entry which is preliminary data.</text>
</comment>
<reference evidence="1 2" key="1">
    <citation type="submission" date="2012-05" db="EMBL/GenBank/DDBJ databases">
        <authorList>
            <person name="Weinstock G."/>
            <person name="Sodergren E."/>
            <person name="Lobos E.A."/>
            <person name="Fulton L."/>
            <person name="Fulton R."/>
            <person name="Courtney L."/>
            <person name="Fronick C."/>
            <person name="O'Laughlin M."/>
            <person name="Godfrey J."/>
            <person name="Wilson R.M."/>
            <person name="Miner T."/>
            <person name="Farmer C."/>
            <person name="Delehaunty K."/>
            <person name="Cordes M."/>
            <person name="Minx P."/>
            <person name="Tomlinson C."/>
            <person name="Chen J."/>
            <person name="Wollam A."/>
            <person name="Pepin K.H."/>
            <person name="Bhonagiri V."/>
            <person name="Zhang X."/>
            <person name="Suruliraj S."/>
            <person name="Warren W."/>
            <person name="Mitreva M."/>
            <person name="Mardis E.R."/>
            <person name="Wilson R.K."/>
        </authorList>
    </citation>
    <scope>NUCLEOTIDE SEQUENCE [LARGE SCALE GENOMIC DNA]</scope>
    <source>
        <strain evidence="1 2">F0235</strain>
    </source>
</reference>